<evidence type="ECO:0000313" key="1">
    <source>
        <dbReference type="Proteomes" id="UP000492821"/>
    </source>
</evidence>
<proteinExistence type="predicted"/>
<name>A0A7E4UYV9_PANRE</name>
<reference evidence="1" key="1">
    <citation type="journal article" date="2013" name="Genetics">
        <title>The draft genome and transcriptome of Panagrellus redivivus are shaped by the harsh demands of a free-living lifestyle.</title>
        <authorList>
            <person name="Srinivasan J."/>
            <person name="Dillman A.R."/>
            <person name="Macchietto M.G."/>
            <person name="Heikkinen L."/>
            <person name="Lakso M."/>
            <person name="Fracchia K.M."/>
            <person name="Antoshechkin I."/>
            <person name="Mortazavi A."/>
            <person name="Wong G."/>
            <person name="Sternberg P.W."/>
        </authorList>
    </citation>
    <scope>NUCLEOTIDE SEQUENCE [LARGE SCALE GENOMIC DNA]</scope>
    <source>
        <strain evidence="1">MT8872</strain>
    </source>
</reference>
<accession>A0A7E4UYV9</accession>
<dbReference type="AlphaFoldDB" id="A0A7E4UYV9"/>
<dbReference type="WBParaSite" id="Pan_g14504.t1">
    <property type="protein sequence ID" value="Pan_g14504.t1"/>
    <property type="gene ID" value="Pan_g14504"/>
</dbReference>
<reference evidence="2" key="2">
    <citation type="submission" date="2020-10" db="UniProtKB">
        <authorList>
            <consortium name="WormBaseParasite"/>
        </authorList>
    </citation>
    <scope>IDENTIFICATION</scope>
</reference>
<protein>
    <submittedName>
        <fullName evidence="2">Uncharacterized protein</fullName>
    </submittedName>
</protein>
<organism evidence="1 2">
    <name type="scientific">Panagrellus redivivus</name>
    <name type="common">Microworm</name>
    <dbReference type="NCBI Taxonomy" id="6233"/>
    <lineage>
        <taxon>Eukaryota</taxon>
        <taxon>Metazoa</taxon>
        <taxon>Ecdysozoa</taxon>
        <taxon>Nematoda</taxon>
        <taxon>Chromadorea</taxon>
        <taxon>Rhabditida</taxon>
        <taxon>Tylenchina</taxon>
        <taxon>Panagrolaimomorpha</taxon>
        <taxon>Panagrolaimoidea</taxon>
        <taxon>Panagrolaimidae</taxon>
        <taxon>Panagrellus</taxon>
    </lineage>
</organism>
<keyword evidence="1" id="KW-1185">Reference proteome</keyword>
<sequence length="81" mass="8898">MHAELDFLMGPASAHWTWPVTKSRSRTVIPLETKPASSGLGLVELPSKALLFSKKTCLRCWATVSSTMVADNWITWPLGNA</sequence>
<dbReference type="Proteomes" id="UP000492821">
    <property type="component" value="Unassembled WGS sequence"/>
</dbReference>
<evidence type="ECO:0000313" key="2">
    <source>
        <dbReference type="WBParaSite" id="Pan_g14504.t1"/>
    </source>
</evidence>